<dbReference type="PROSITE" id="PS50293">
    <property type="entry name" value="TPR_REGION"/>
    <property type="match status" value="1"/>
</dbReference>
<gene>
    <name evidence="2" type="ORF">FDQ92_10630</name>
</gene>
<evidence type="ECO:0000313" key="2">
    <source>
        <dbReference type="EMBL" id="QCQ22580.1"/>
    </source>
</evidence>
<feature type="repeat" description="TPR" evidence="1">
    <location>
        <begin position="331"/>
        <end position="364"/>
    </location>
</feature>
<dbReference type="Pfam" id="PF13432">
    <property type="entry name" value="TPR_16"/>
    <property type="match status" value="2"/>
</dbReference>
<sequence>MKTRSPQEKDRPTAFAAAEAGWKMFGPCALVAAMMVWAAGSPLAADQGGDLPQAVQRVVYEAQQDMTAGKYAEAEKKLLAYERSHPDAPHYLVAFTLGNVLSYQGKNQAALERYRACAELNPGFGPVWQNLGKTCFDLKQYPRAGEYFFKAWQTSETKDPKLHYHAAVAWMLAGENQKALAHLEYLVSGDAGRPEKQWIEALLKVSLDLGRDDKAVEAVRSLLAKEENQPRWWKLLAQLHARRQEYRKAVSAFEVYALLVPALGREDAILMGDLYSAIHIPLKAAQYYRSALAMQDCPKLRKKLAAAWLAAHRPDEARETMLAGPEPLSCPRIWLALGRTYYDRGDWEKALDAFSRSARLAPEDGRAHLMLGHCALQLQKKQIAVAALRKACEFKEYRRQAGRLLEATAAL</sequence>
<dbReference type="EMBL" id="CP040098">
    <property type="protein sequence ID" value="QCQ22580.1"/>
    <property type="molecule type" value="Genomic_DNA"/>
</dbReference>
<dbReference type="PROSITE" id="PS50005">
    <property type="entry name" value="TPR"/>
    <property type="match status" value="1"/>
</dbReference>
<dbReference type="PANTHER" id="PTHR12558">
    <property type="entry name" value="CELL DIVISION CYCLE 16,23,27"/>
    <property type="match status" value="1"/>
</dbReference>
<dbReference type="SMART" id="SM00028">
    <property type="entry name" value="TPR"/>
    <property type="match status" value="5"/>
</dbReference>
<dbReference type="KEGG" id="dax:FDQ92_10630"/>
<dbReference type="Proteomes" id="UP000298602">
    <property type="component" value="Chromosome"/>
</dbReference>
<accession>A0A4P8L3Z0</accession>
<evidence type="ECO:0000313" key="3">
    <source>
        <dbReference type="Proteomes" id="UP000298602"/>
    </source>
</evidence>
<proteinExistence type="predicted"/>
<keyword evidence="1" id="KW-0802">TPR repeat</keyword>
<protein>
    <submittedName>
        <fullName evidence="2">Tetratricopeptide repeat protein</fullName>
    </submittedName>
</protein>
<keyword evidence="3" id="KW-1185">Reference proteome</keyword>
<name>A0A4P8L3Z0_9BACT</name>
<organism evidence="2 3">
    <name type="scientific">Desulfoglaeba alkanexedens ALDC</name>
    <dbReference type="NCBI Taxonomy" id="980445"/>
    <lineage>
        <taxon>Bacteria</taxon>
        <taxon>Pseudomonadati</taxon>
        <taxon>Thermodesulfobacteriota</taxon>
        <taxon>Syntrophobacteria</taxon>
        <taxon>Syntrophobacterales</taxon>
        <taxon>Syntrophobacteraceae</taxon>
        <taxon>Desulfoglaeba</taxon>
    </lineage>
</organism>
<dbReference type="OrthoDB" id="5513119at2"/>
<evidence type="ECO:0000256" key="1">
    <source>
        <dbReference type="PROSITE-ProRule" id="PRU00339"/>
    </source>
</evidence>
<dbReference type="SUPFAM" id="SSF48452">
    <property type="entry name" value="TPR-like"/>
    <property type="match status" value="2"/>
</dbReference>
<dbReference type="PANTHER" id="PTHR12558:SF13">
    <property type="entry name" value="CELL DIVISION CYCLE PROTEIN 27 HOMOLOG"/>
    <property type="match status" value="1"/>
</dbReference>
<dbReference type="Gene3D" id="1.25.40.10">
    <property type="entry name" value="Tetratricopeptide repeat domain"/>
    <property type="match status" value="3"/>
</dbReference>
<dbReference type="AlphaFoldDB" id="A0A4P8L3Z0"/>
<dbReference type="RefSeq" id="WP_137424864.1">
    <property type="nucleotide sequence ID" value="NZ_CP040098.1"/>
</dbReference>
<dbReference type="InterPro" id="IPR019734">
    <property type="entry name" value="TPR_rpt"/>
</dbReference>
<dbReference type="InterPro" id="IPR011990">
    <property type="entry name" value="TPR-like_helical_dom_sf"/>
</dbReference>
<reference evidence="2 3" key="1">
    <citation type="submission" date="2019-05" db="EMBL/GenBank/DDBJ databases">
        <title>The Complete Genome Sequence of the n-alkane-degrading Desulfoglaeba alkanexedens ALDC reveals multiple alkylsuccinate synthase gene clusters.</title>
        <authorList>
            <person name="Callaghan A.V."/>
            <person name="Davidova I.A."/>
            <person name="Duncan K.E."/>
            <person name="Morris B."/>
            <person name="McInerney M.J."/>
        </authorList>
    </citation>
    <scope>NUCLEOTIDE SEQUENCE [LARGE SCALE GENOMIC DNA]</scope>
    <source>
        <strain evidence="2 3">ALDC</strain>
    </source>
</reference>
<reference evidence="2 3" key="2">
    <citation type="submission" date="2019-05" db="EMBL/GenBank/DDBJ databases">
        <authorList>
            <person name="Suflita J.M."/>
            <person name="Marks C.R."/>
        </authorList>
    </citation>
    <scope>NUCLEOTIDE SEQUENCE [LARGE SCALE GENOMIC DNA]</scope>
    <source>
        <strain evidence="2 3">ALDC</strain>
    </source>
</reference>
<dbReference type="Pfam" id="PF13429">
    <property type="entry name" value="TPR_15"/>
    <property type="match status" value="1"/>
</dbReference>